<dbReference type="PANTHER" id="PTHR21421">
    <property type="entry name" value="GUSTATORY RECEPTOR"/>
    <property type="match status" value="1"/>
</dbReference>
<feature type="transmembrane region" description="Helical" evidence="6">
    <location>
        <begin position="286"/>
        <end position="308"/>
    </location>
</feature>
<evidence type="ECO:0000256" key="2">
    <source>
        <dbReference type="ARBA" id="ARBA00022692"/>
    </source>
</evidence>
<keyword evidence="2 6" id="KW-0812">Transmembrane</keyword>
<evidence type="ECO:0000313" key="8">
    <source>
        <dbReference type="Proteomes" id="UP001634394"/>
    </source>
</evidence>
<reference evidence="7 8" key="1">
    <citation type="submission" date="2024-11" db="EMBL/GenBank/DDBJ databases">
        <title>Chromosome-level genome assembly of the freshwater bivalve Anodonta woodiana.</title>
        <authorList>
            <person name="Chen X."/>
        </authorList>
    </citation>
    <scope>NUCLEOTIDE SEQUENCE [LARGE SCALE GENOMIC DNA]</scope>
    <source>
        <strain evidence="7">MN2024</strain>
        <tissue evidence="7">Gills</tissue>
    </source>
</reference>
<proteinExistence type="predicted"/>
<comment type="subcellular location">
    <subcellularLocation>
        <location evidence="1">Membrane</location>
        <topology evidence="1">Multi-pass membrane protein</topology>
    </subcellularLocation>
</comment>
<gene>
    <name evidence="7" type="ORF">ACJMK2_036589</name>
</gene>
<feature type="transmembrane region" description="Helical" evidence="6">
    <location>
        <begin position="100"/>
        <end position="118"/>
    </location>
</feature>
<evidence type="ECO:0000256" key="6">
    <source>
        <dbReference type="SAM" id="Phobius"/>
    </source>
</evidence>
<comment type="caution">
    <text evidence="7">The sequence shown here is derived from an EMBL/GenBank/DDBJ whole genome shotgun (WGS) entry which is preliminary data.</text>
</comment>
<evidence type="ECO:0000256" key="5">
    <source>
        <dbReference type="ARBA" id="ARBA00023170"/>
    </source>
</evidence>
<dbReference type="AlphaFoldDB" id="A0ABD3WJI9"/>
<evidence type="ECO:0000256" key="4">
    <source>
        <dbReference type="ARBA" id="ARBA00023136"/>
    </source>
</evidence>
<dbReference type="GO" id="GO:0016020">
    <property type="term" value="C:membrane"/>
    <property type="evidence" value="ECO:0007669"/>
    <property type="project" value="UniProtKB-SubCell"/>
</dbReference>
<dbReference type="GO" id="GO:0038023">
    <property type="term" value="F:signaling receptor activity"/>
    <property type="evidence" value="ECO:0007669"/>
    <property type="project" value="UniProtKB-ARBA"/>
</dbReference>
<feature type="transmembrane region" description="Helical" evidence="6">
    <location>
        <begin position="148"/>
        <end position="170"/>
    </location>
</feature>
<feature type="transmembrane region" description="Helical" evidence="6">
    <location>
        <begin position="216"/>
        <end position="233"/>
    </location>
</feature>
<feature type="transmembrane region" description="Helical" evidence="6">
    <location>
        <begin position="54"/>
        <end position="75"/>
    </location>
</feature>
<keyword evidence="3 6" id="KW-1133">Transmembrane helix</keyword>
<dbReference type="PANTHER" id="PTHR21421:SF29">
    <property type="entry name" value="GUSTATORY RECEPTOR 5A FOR TREHALOSE-RELATED"/>
    <property type="match status" value="1"/>
</dbReference>
<keyword evidence="5" id="KW-0675">Receptor</keyword>
<dbReference type="EMBL" id="JBJQND010000006">
    <property type="protein sequence ID" value="KAL3873476.1"/>
    <property type="molecule type" value="Genomic_DNA"/>
</dbReference>
<evidence type="ECO:0000256" key="3">
    <source>
        <dbReference type="ARBA" id="ARBA00022989"/>
    </source>
</evidence>
<dbReference type="InterPro" id="IPR013604">
    <property type="entry name" value="7TM_chemorcpt"/>
</dbReference>
<dbReference type="Proteomes" id="UP001634394">
    <property type="component" value="Unassembled WGS sequence"/>
</dbReference>
<keyword evidence="8" id="KW-1185">Reference proteome</keyword>
<dbReference type="GO" id="GO:0051606">
    <property type="term" value="P:detection of stimulus"/>
    <property type="evidence" value="ECO:0007669"/>
    <property type="project" value="UniProtKB-ARBA"/>
</dbReference>
<name>A0ABD3WJI9_SINWO</name>
<feature type="transmembrane region" description="Helical" evidence="6">
    <location>
        <begin position="314"/>
        <end position="337"/>
    </location>
</feature>
<accession>A0ABD3WJI9</accession>
<sequence length="425" mass="48567">MLRKIDVRPRDTGEIISVTKASSSKENFSSRPKISFAAITCLMKCSGMYINEELCCCSHYLHAMYCIALSLLNWMDLSRMVYVATGETTMSATLVTKLTFIWYQFWVYYLFMIEHFLIRKHYRKVILSFQRYFEAYERSFKRKRVTRLIYAYVCTGVLLSLLFAALQMVLCVVDALNESSPILKIIRPTGLNIKTYSIPYILLSSLNGFSKGVNCLSIFVNWMFFSVCIYCFCKEYQFIYDRLKDIVEMDADPKVVEERLEMLRKRHEEMTKVVSQSNAILKHFTFVTYAAGMPMTCSVLYGMITGQLDLSDTIFMLMCLVIINLQMILVTSVAAYLNSKVHKPLDGIFQLDLGKVTDKTVQLLTVFAARLTGPSIGIGVWDLFVIDKSTIMMIGGTLITYAVVVIQFKTDGQVSHISNNSSFIS</sequence>
<dbReference type="Pfam" id="PF08395">
    <property type="entry name" value="7tm_7"/>
    <property type="match status" value="1"/>
</dbReference>
<evidence type="ECO:0008006" key="9">
    <source>
        <dbReference type="Google" id="ProtNLM"/>
    </source>
</evidence>
<organism evidence="7 8">
    <name type="scientific">Sinanodonta woodiana</name>
    <name type="common">Chinese pond mussel</name>
    <name type="synonym">Anodonta woodiana</name>
    <dbReference type="NCBI Taxonomy" id="1069815"/>
    <lineage>
        <taxon>Eukaryota</taxon>
        <taxon>Metazoa</taxon>
        <taxon>Spiralia</taxon>
        <taxon>Lophotrochozoa</taxon>
        <taxon>Mollusca</taxon>
        <taxon>Bivalvia</taxon>
        <taxon>Autobranchia</taxon>
        <taxon>Heteroconchia</taxon>
        <taxon>Palaeoheterodonta</taxon>
        <taxon>Unionida</taxon>
        <taxon>Unionoidea</taxon>
        <taxon>Unionidae</taxon>
        <taxon>Unioninae</taxon>
        <taxon>Sinanodonta</taxon>
    </lineage>
</organism>
<evidence type="ECO:0000256" key="1">
    <source>
        <dbReference type="ARBA" id="ARBA00004141"/>
    </source>
</evidence>
<evidence type="ECO:0000313" key="7">
    <source>
        <dbReference type="EMBL" id="KAL3873476.1"/>
    </source>
</evidence>
<protein>
    <recommendedName>
        <fullName evidence="9">Gustatory receptor</fullName>
    </recommendedName>
</protein>
<keyword evidence="4 6" id="KW-0472">Membrane</keyword>